<comment type="caution">
    <text evidence="2">The sequence shown here is derived from an EMBL/GenBank/DDBJ whole genome shotgun (WGS) entry which is preliminary data.</text>
</comment>
<dbReference type="InterPro" id="IPR011335">
    <property type="entry name" value="Restrct_endonuc-II-like"/>
</dbReference>
<keyword evidence="3" id="KW-1185">Reference proteome</keyword>
<dbReference type="Gene3D" id="3.90.1570.10">
    <property type="entry name" value="tt1808, chain A"/>
    <property type="match status" value="1"/>
</dbReference>
<gene>
    <name evidence="2" type="ORF">GCM10023195_36350</name>
</gene>
<dbReference type="Pfam" id="PF05685">
    <property type="entry name" value="Uma2"/>
    <property type="match status" value="1"/>
</dbReference>
<dbReference type="GO" id="GO:0004519">
    <property type="term" value="F:endonuclease activity"/>
    <property type="evidence" value="ECO:0007669"/>
    <property type="project" value="UniProtKB-KW"/>
</dbReference>
<keyword evidence="2" id="KW-0255">Endonuclease</keyword>
<feature type="domain" description="Putative restriction endonuclease" evidence="1">
    <location>
        <begin position="31"/>
        <end position="214"/>
    </location>
</feature>
<name>A0ABP8TIQ0_9ACTN</name>
<dbReference type="SUPFAM" id="SSF52980">
    <property type="entry name" value="Restriction endonuclease-like"/>
    <property type="match status" value="1"/>
</dbReference>
<protein>
    <submittedName>
        <fullName evidence="2">Uma2 family endonuclease</fullName>
    </submittedName>
</protein>
<dbReference type="EMBL" id="BAABHJ010000008">
    <property type="protein sequence ID" value="GAA4609099.1"/>
    <property type="molecule type" value="Genomic_DNA"/>
</dbReference>
<keyword evidence="2" id="KW-0378">Hydrolase</keyword>
<organism evidence="2 3">
    <name type="scientific">Actinoallomurus liliacearum</name>
    <dbReference type="NCBI Taxonomy" id="1080073"/>
    <lineage>
        <taxon>Bacteria</taxon>
        <taxon>Bacillati</taxon>
        <taxon>Actinomycetota</taxon>
        <taxon>Actinomycetes</taxon>
        <taxon>Streptosporangiales</taxon>
        <taxon>Thermomonosporaceae</taxon>
        <taxon>Actinoallomurus</taxon>
    </lineage>
</organism>
<evidence type="ECO:0000259" key="1">
    <source>
        <dbReference type="Pfam" id="PF05685"/>
    </source>
</evidence>
<sequence length="224" mass="25130">MKEESRNVSAVAHYYTLPDTPYDLWVRGELADFLHLPDDGTRVEVIGGEIVVSPGPTLAHDLVVSDISDRFAEVRATRPGFTWRCVQTTDLNLIRLGDGYVPDLLVIDADVAREAWQTGARYLLPPQVDLAVEVTSPSNAANDREPGRLGRRPTKWGGYASMGIPYYLLVDRDPRTPRTTLYARPDVHAGTYEVLTTWKFGETIHLPEPFGLDIPTDGWEPWDR</sequence>
<dbReference type="CDD" id="cd06260">
    <property type="entry name" value="DUF820-like"/>
    <property type="match status" value="1"/>
</dbReference>
<dbReference type="InterPro" id="IPR008538">
    <property type="entry name" value="Uma2"/>
</dbReference>
<evidence type="ECO:0000313" key="2">
    <source>
        <dbReference type="EMBL" id="GAA4609099.1"/>
    </source>
</evidence>
<dbReference type="PANTHER" id="PTHR35400">
    <property type="entry name" value="SLR1083 PROTEIN"/>
    <property type="match status" value="1"/>
</dbReference>
<dbReference type="PANTHER" id="PTHR35400:SF3">
    <property type="entry name" value="SLL1072 PROTEIN"/>
    <property type="match status" value="1"/>
</dbReference>
<reference evidence="3" key="1">
    <citation type="journal article" date="2019" name="Int. J. Syst. Evol. Microbiol.">
        <title>The Global Catalogue of Microorganisms (GCM) 10K type strain sequencing project: providing services to taxonomists for standard genome sequencing and annotation.</title>
        <authorList>
            <consortium name="The Broad Institute Genomics Platform"/>
            <consortium name="The Broad Institute Genome Sequencing Center for Infectious Disease"/>
            <person name="Wu L."/>
            <person name="Ma J."/>
        </authorList>
    </citation>
    <scope>NUCLEOTIDE SEQUENCE [LARGE SCALE GENOMIC DNA]</scope>
    <source>
        <strain evidence="3">JCM 17938</strain>
    </source>
</reference>
<accession>A0ABP8TIQ0</accession>
<keyword evidence="2" id="KW-0540">Nuclease</keyword>
<proteinExistence type="predicted"/>
<dbReference type="Proteomes" id="UP001500212">
    <property type="component" value="Unassembled WGS sequence"/>
</dbReference>
<dbReference type="InterPro" id="IPR012296">
    <property type="entry name" value="Nuclease_put_TT1808"/>
</dbReference>
<evidence type="ECO:0000313" key="3">
    <source>
        <dbReference type="Proteomes" id="UP001500212"/>
    </source>
</evidence>